<evidence type="ECO:0000256" key="1">
    <source>
        <dbReference type="SAM" id="MobiDB-lite"/>
    </source>
</evidence>
<organism evidence="2 3">
    <name type="scientific">Pleurodeles waltl</name>
    <name type="common">Iberian ribbed newt</name>
    <dbReference type="NCBI Taxonomy" id="8319"/>
    <lineage>
        <taxon>Eukaryota</taxon>
        <taxon>Metazoa</taxon>
        <taxon>Chordata</taxon>
        <taxon>Craniata</taxon>
        <taxon>Vertebrata</taxon>
        <taxon>Euteleostomi</taxon>
        <taxon>Amphibia</taxon>
        <taxon>Batrachia</taxon>
        <taxon>Caudata</taxon>
        <taxon>Salamandroidea</taxon>
        <taxon>Salamandridae</taxon>
        <taxon>Pleurodelinae</taxon>
        <taxon>Pleurodeles</taxon>
    </lineage>
</organism>
<feature type="region of interest" description="Disordered" evidence="1">
    <location>
        <begin position="110"/>
        <end position="135"/>
    </location>
</feature>
<keyword evidence="3" id="KW-1185">Reference proteome</keyword>
<proteinExistence type="predicted"/>
<gene>
    <name evidence="2" type="ORF">NDU88_005303</name>
</gene>
<evidence type="ECO:0000313" key="3">
    <source>
        <dbReference type="Proteomes" id="UP001066276"/>
    </source>
</evidence>
<dbReference type="EMBL" id="JANPWB010000009">
    <property type="protein sequence ID" value="KAJ1152528.1"/>
    <property type="molecule type" value="Genomic_DNA"/>
</dbReference>
<feature type="region of interest" description="Disordered" evidence="1">
    <location>
        <begin position="29"/>
        <end position="82"/>
    </location>
</feature>
<dbReference type="Proteomes" id="UP001066276">
    <property type="component" value="Chromosome 5"/>
</dbReference>
<name>A0AAV7RKL2_PLEWA</name>
<accession>A0AAV7RKL2</accession>
<feature type="compositionally biased region" description="Basic and acidic residues" evidence="1">
    <location>
        <begin position="29"/>
        <end position="44"/>
    </location>
</feature>
<protein>
    <submittedName>
        <fullName evidence="2">Uncharacterized protein</fullName>
    </submittedName>
</protein>
<feature type="compositionally biased region" description="Basic and acidic residues" evidence="1">
    <location>
        <begin position="66"/>
        <end position="82"/>
    </location>
</feature>
<dbReference type="AlphaFoldDB" id="A0AAV7RKL2"/>
<sequence length="135" mass="15610">MLCCARRLFNGSLADLEVISNVDIRDATRSVEEDVDAVERRSGEMEEDASEEKIEPGPEGGTCAQTKEEDQKDEKIRGNPEQHRHVPRGMWLTQVWAYLRVNLLPEWMRGRKERERASRRPGRDWEEGIEGKSQC</sequence>
<evidence type="ECO:0000313" key="2">
    <source>
        <dbReference type="EMBL" id="KAJ1152528.1"/>
    </source>
</evidence>
<comment type="caution">
    <text evidence="2">The sequence shown here is derived from an EMBL/GenBank/DDBJ whole genome shotgun (WGS) entry which is preliminary data.</text>
</comment>
<reference evidence="2" key="1">
    <citation type="journal article" date="2022" name="bioRxiv">
        <title>Sequencing and chromosome-scale assembly of the giantPleurodeles waltlgenome.</title>
        <authorList>
            <person name="Brown T."/>
            <person name="Elewa A."/>
            <person name="Iarovenko S."/>
            <person name="Subramanian E."/>
            <person name="Araus A.J."/>
            <person name="Petzold A."/>
            <person name="Susuki M."/>
            <person name="Suzuki K.-i.T."/>
            <person name="Hayashi T."/>
            <person name="Toyoda A."/>
            <person name="Oliveira C."/>
            <person name="Osipova E."/>
            <person name="Leigh N.D."/>
            <person name="Simon A."/>
            <person name="Yun M.H."/>
        </authorList>
    </citation>
    <scope>NUCLEOTIDE SEQUENCE</scope>
    <source>
        <strain evidence="2">20211129_DDA</strain>
        <tissue evidence="2">Liver</tissue>
    </source>
</reference>